<keyword evidence="1" id="KW-0472">Membrane</keyword>
<feature type="transmembrane region" description="Helical" evidence="1">
    <location>
        <begin position="21"/>
        <end position="42"/>
    </location>
</feature>
<feature type="domain" description="DUF4398" evidence="2">
    <location>
        <begin position="51"/>
        <end position="121"/>
    </location>
</feature>
<organism evidence="3 4">
    <name type="scientific">Nitrosomonas cryotolerans ATCC 49181</name>
    <dbReference type="NCBI Taxonomy" id="1131553"/>
    <lineage>
        <taxon>Bacteria</taxon>
        <taxon>Pseudomonadati</taxon>
        <taxon>Pseudomonadota</taxon>
        <taxon>Betaproteobacteria</taxon>
        <taxon>Nitrosomonadales</taxon>
        <taxon>Nitrosomonadaceae</taxon>
        <taxon>Nitrosomonas</taxon>
    </lineage>
</organism>
<dbReference type="eggNOG" id="ENOG50314WA">
    <property type="taxonomic scope" value="Bacteria"/>
</dbReference>
<gene>
    <name evidence="3" type="ORF">SAMN02743940_2172</name>
</gene>
<evidence type="ECO:0000256" key="1">
    <source>
        <dbReference type="SAM" id="Phobius"/>
    </source>
</evidence>
<dbReference type="RefSeq" id="WP_051537706.1">
    <property type="nucleotide sequence ID" value="NZ_FSRO01000001.1"/>
</dbReference>
<proteinExistence type="predicted"/>
<dbReference type="EMBL" id="FSRO01000001">
    <property type="protein sequence ID" value="SIO37038.1"/>
    <property type="molecule type" value="Genomic_DNA"/>
</dbReference>
<dbReference type="STRING" id="44575.SAMN05216419_104619"/>
<keyword evidence="1" id="KW-0812">Transmembrane</keyword>
<reference evidence="3" key="1">
    <citation type="submission" date="2016-12" db="EMBL/GenBank/DDBJ databases">
        <authorList>
            <person name="Song W.-J."/>
            <person name="Kurnit D.M."/>
        </authorList>
    </citation>
    <scope>NUCLEOTIDE SEQUENCE [LARGE SCALE GENOMIC DNA]</scope>
    <source>
        <strain evidence="3">ATCC 49181</strain>
    </source>
</reference>
<evidence type="ECO:0000313" key="3">
    <source>
        <dbReference type="EMBL" id="SIO37038.1"/>
    </source>
</evidence>
<evidence type="ECO:0000313" key="4">
    <source>
        <dbReference type="Proteomes" id="UP000185062"/>
    </source>
</evidence>
<sequence>MLSMNENITLYDSEIRKIKVILQKSVILAVYLMLVACGSTPVSENFYSSVQVRIDDAKKIKADELAGAELYAAQKKFEDARRADKAGDREKALRLLKEAELHAQLAESRALSARSQKALDAINAGLNTLQEELDH</sequence>
<keyword evidence="1" id="KW-1133">Transmembrane helix</keyword>
<protein>
    <recommendedName>
        <fullName evidence="2">DUF4398 domain-containing protein</fullName>
    </recommendedName>
</protein>
<dbReference type="Proteomes" id="UP000185062">
    <property type="component" value="Unassembled WGS sequence"/>
</dbReference>
<evidence type="ECO:0000259" key="2">
    <source>
        <dbReference type="Pfam" id="PF14346"/>
    </source>
</evidence>
<accession>A0A1N6IY58</accession>
<dbReference type="Gene3D" id="1.20.1270.390">
    <property type="match status" value="1"/>
</dbReference>
<dbReference type="InterPro" id="IPR025511">
    <property type="entry name" value="DUF4398"/>
</dbReference>
<keyword evidence="4" id="KW-1185">Reference proteome</keyword>
<dbReference type="Pfam" id="PF14346">
    <property type="entry name" value="DUF4398"/>
    <property type="match status" value="1"/>
</dbReference>
<dbReference type="AlphaFoldDB" id="A0A1N6IY58"/>
<name>A0A1N6IY58_9PROT</name>